<dbReference type="Proteomes" id="UP000199577">
    <property type="component" value="Unassembled WGS sequence"/>
</dbReference>
<gene>
    <name evidence="1" type="ORF">SAMN05421747_104115</name>
</gene>
<protein>
    <submittedName>
        <fullName evidence="1">Uncharacterized protein</fullName>
    </submittedName>
</protein>
<evidence type="ECO:0000313" key="2">
    <source>
        <dbReference type="Proteomes" id="UP000199577"/>
    </source>
</evidence>
<keyword evidence="2" id="KW-1185">Reference proteome</keyword>
<sequence length="200" mass="23333">MQITFKRPVSIIQIFRNIHVYGKEGKAYADRAEQLAWKEISSKAGYIQDQQLFLPRTIVDDPSFSGCDLITMEDNNDTGQGTPNRCFHFARRNVLDIFELKKGPPIELHLRYDHFEVGMPKRNNFKLCELKINEPVEIKINGKLDHTLTVGRARTFKEQHYIFEYLGDFDACQLLREPCPPYGKKIPVHRKTVDLIKPLW</sequence>
<dbReference type="EMBL" id="FOLL01000004">
    <property type="protein sequence ID" value="SFC09433.1"/>
    <property type="molecule type" value="Genomic_DNA"/>
</dbReference>
<evidence type="ECO:0000313" key="1">
    <source>
        <dbReference type="EMBL" id="SFC09433.1"/>
    </source>
</evidence>
<dbReference type="AlphaFoldDB" id="A0A1I1GJC3"/>
<dbReference type="RefSeq" id="WP_090972478.1">
    <property type="nucleotide sequence ID" value="NZ_FOLL01000004.1"/>
</dbReference>
<proteinExistence type="predicted"/>
<accession>A0A1I1GJC3</accession>
<dbReference type="OrthoDB" id="1448901at2"/>
<reference evidence="1 2" key="1">
    <citation type="submission" date="2016-10" db="EMBL/GenBank/DDBJ databases">
        <authorList>
            <person name="de Groot N.N."/>
        </authorList>
    </citation>
    <scope>NUCLEOTIDE SEQUENCE [LARGE SCALE GENOMIC DNA]</scope>
    <source>
        <strain evidence="1 2">DSM 22900</strain>
    </source>
</reference>
<name>A0A1I1GJC3_9SPHI</name>
<organism evidence="1 2">
    <name type="scientific">Parapedobacter composti</name>
    <dbReference type="NCBI Taxonomy" id="623281"/>
    <lineage>
        <taxon>Bacteria</taxon>
        <taxon>Pseudomonadati</taxon>
        <taxon>Bacteroidota</taxon>
        <taxon>Sphingobacteriia</taxon>
        <taxon>Sphingobacteriales</taxon>
        <taxon>Sphingobacteriaceae</taxon>
        <taxon>Parapedobacter</taxon>
    </lineage>
</organism>